<keyword evidence="2" id="KW-1185">Reference proteome</keyword>
<evidence type="ECO:0000313" key="1">
    <source>
        <dbReference type="EMBL" id="RIA94120.1"/>
    </source>
</evidence>
<dbReference type="EMBL" id="QKYT01000089">
    <property type="protein sequence ID" value="RIA94120.1"/>
    <property type="molecule type" value="Genomic_DNA"/>
</dbReference>
<organism evidence="1 2">
    <name type="scientific">Glomus cerebriforme</name>
    <dbReference type="NCBI Taxonomy" id="658196"/>
    <lineage>
        <taxon>Eukaryota</taxon>
        <taxon>Fungi</taxon>
        <taxon>Fungi incertae sedis</taxon>
        <taxon>Mucoromycota</taxon>
        <taxon>Glomeromycotina</taxon>
        <taxon>Glomeromycetes</taxon>
        <taxon>Glomerales</taxon>
        <taxon>Glomeraceae</taxon>
        <taxon>Glomus</taxon>
    </lineage>
</organism>
<evidence type="ECO:0000313" key="2">
    <source>
        <dbReference type="Proteomes" id="UP000265703"/>
    </source>
</evidence>
<protein>
    <submittedName>
        <fullName evidence="1">Uncharacterized protein</fullName>
    </submittedName>
</protein>
<comment type="caution">
    <text evidence="1">The sequence shown here is derived from an EMBL/GenBank/DDBJ whole genome shotgun (WGS) entry which is preliminary data.</text>
</comment>
<reference evidence="1 2" key="1">
    <citation type="submission" date="2018-06" db="EMBL/GenBank/DDBJ databases">
        <title>Comparative genomics reveals the genomic features of Rhizophagus irregularis, R. cerebriforme, R. diaphanum and Gigaspora rosea, and their symbiotic lifestyle signature.</title>
        <authorList>
            <person name="Morin E."/>
            <person name="San Clemente H."/>
            <person name="Chen E.C.H."/>
            <person name="De La Providencia I."/>
            <person name="Hainaut M."/>
            <person name="Kuo A."/>
            <person name="Kohler A."/>
            <person name="Murat C."/>
            <person name="Tang N."/>
            <person name="Roy S."/>
            <person name="Loubradou J."/>
            <person name="Henrissat B."/>
            <person name="Grigoriev I.V."/>
            <person name="Corradi N."/>
            <person name="Roux C."/>
            <person name="Martin F.M."/>
        </authorList>
    </citation>
    <scope>NUCLEOTIDE SEQUENCE [LARGE SCALE GENOMIC DNA]</scope>
    <source>
        <strain evidence="1 2">DAOM 227022</strain>
    </source>
</reference>
<dbReference type="OrthoDB" id="8191482at2759"/>
<dbReference type="AlphaFoldDB" id="A0A397T749"/>
<gene>
    <name evidence="1" type="ORF">C1645_818505</name>
</gene>
<dbReference type="STRING" id="658196.A0A397T749"/>
<sequence>MTNINTSSSNKSLEEDNNKIIDKLGISFNKLSNLLKENQKSSTIYYANYHPSTTKNVKSDIYGIITHVFPQMLNELSTKCNGANDIIRAWPIKIRQQIYGFPGSLGFADISPIQEPVIHFQFFPYNTKINPNIMDGRWDVEDMDDNLLAELCSFPILMTDGNEKDQKIYTYAKVIHQVKPIEMKYA</sequence>
<name>A0A397T749_9GLOM</name>
<proteinExistence type="predicted"/>
<dbReference type="Proteomes" id="UP000265703">
    <property type="component" value="Unassembled WGS sequence"/>
</dbReference>
<accession>A0A397T749</accession>